<evidence type="ECO:0000313" key="3">
    <source>
        <dbReference type="EMBL" id="WZH40288.1"/>
    </source>
</evidence>
<dbReference type="InterPro" id="IPR036052">
    <property type="entry name" value="TrpB-like_PALP_sf"/>
</dbReference>
<proteinExistence type="predicted"/>
<dbReference type="InterPro" id="IPR050214">
    <property type="entry name" value="Cys_Synth/Cystath_Beta-Synth"/>
</dbReference>
<comment type="cofactor">
    <cofactor evidence="1">
        <name>pyridoxal 5'-phosphate</name>
        <dbReference type="ChEBI" id="CHEBI:597326"/>
    </cofactor>
</comment>
<evidence type="ECO:0000256" key="1">
    <source>
        <dbReference type="ARBA" id="ARBA00001933"/>
    </source>
</evidence>
<name>A0ABZ2WI38_9HYPO</name>
<accession>A0ABZ2WI38</accession>
<dbReference type="EMBL" id="CP151260">
    <property type="protein sequence ID" value="WZH40288.1"/>
    <property type="molecule type" value="Genomic_DNA"/>
</dbReference>
<dbReference type="SUPFAM" id="SSF53686">
    <property type="entry name" value="Tryptophan synthase beta subunit-like PLP-dependent enzymes"/>
    <property type="match status" value="1"/>
</dbReference>
<dbReference type="InterPro" id="IPR001926">
    <property type="entry name" value="TrpB-like_PALP"/>
</dbReference>
<dbReference type="Proteomes" id="UP001489902">
    <property type="component" value="Chromosome 1"/>
</dbReference>
<keyword evidence="4" id="KW-1185">Reference proteome</keyword>
<protein>
    <submittedName>
        <fullName evidence="3">Tryptophan synthase beta subunit-like PLP-dependent enzyme</fullName>
    </submittedName>
</protein>
<dbReference type="CDD" id="cd01561">
    <property type="entry name" value="CBS_like"/>
    <property type="match status" value="1"/>
</dbReference>
<evidence type="ECO:0000313" key="4">
    <source>
        <dbReference type="Proteomes" id="UP001489902"/>
    </source>
</evidence>
<feature type="domain" description="Tryptophan synthase beta chain-like PALP" evidence="2">
    <location>
        <begin position="150"/>
        <end position="468"/>
    </location>
</feature>
<dbReference type="Gene3D" id="3.40.50.1100">
    <property type="match status" value="2"/>
</dbReference>
<evidence type="ECO:0000259" key="2">
    <source>
        <dbReference type="Pfam" id="PF00291"/>
    </source>
</evidence>
<gene>
    <name evidence="3" type="ORF">QYS62_001219</name>
</gene>
<dbReference type="PANTHER" id="PTHR10314">
    <property type="entry name" value="CYSTATHIONINE BETA-SYNTHASE"/>
    <property type="match status" value="1"/>
</dbReference>
<organism evidence="3 4">
    <name type="scientific">Fusarium acuminatum</name>
    <dbReference type="NCBI Taxonomy" id="5515"/>
    <lineage>
        <taxon>Eukaryota</taxon>
        <taxon>Fungi</taxon>
        <taxon>Dikarya</taxon>
        <taxon>Ascomycota</taxon>
        <taxon>Pezizomycotina</taxon>
        <taxon>Sordariomycetes</taxon>
        <taxon>Hypocreomycetidae</taxon>
        <taxon>Hypocreales</taxon>
        <taxon>Nectriaceae</taxon>
        <taxon>Fusarium</taxon>
        <taxon>Fusarium tricinctum species complex</taxon>
    </lineage>
</organism>
<sequence>MEIFHWDDHLPPTQPQPSFTFTKEPHYSQQCRSSSSSADTQLLLKLGKSAKNPQPVKMSLSDHPKAYGTAAVVFAFTTGILVTLGFKDFYPDLERRFQRKRRANAANVPGGARRTSLFWGDPVELEDRESMPSSPIPYDVARSGFADGIEATIGNTPLIKIQSLSEATGRTIMAKAEFLNGAGNSPKDRVALNMIRVAESKGLLTPHKGDTIYEGTVGSTGISLATLARAMGYHAHICMPSDMALEKSDLLLHLGATVERVTPAPITSPDHFVNLARRRAEEHAAKAKDGSKGFFANQFESEANWKAHFNSTGPEIWRQTDGQLAAFVAGAGTGGTVSGVAKYLKEEQKASDIKVVLADPQGSGLYNKVRHGVMYSSTEREGTRRRQQVDTMVEGIGITRLTENFEAGRELIDDAVRVTDEQACHMARWLVEHDGIFVGSSSSVNCVAAVETAMRLPEGSRVVTILCDSGTRHLSKFWKHIREMGLEGEEATNLFTELGIPDHSA</sequence>
<dbReference type="PROSITE" id="PS00901">
    <property type="entry name" value="CYS_SYNTHASE"/>
    <property type="match status" value="1"/>
</dbReference>
<dbReference type="Pfam" id="PF00291">
    <property type="entry name" value="PALP"/>
    <property type="match status" value="1"/>
</dbReference>
<reference evidence="3 4" key="1">
    <citation type="submission" date="2024-04" db="EMBL/GenBank/DDBJ databases">
        <title>Complete genome sequence of Fusarium acuminatum.</title>
        <authorList>
            <person name="Lan B."/>
        </authorList>
    </citation>
    <scope>NUCLEOTIDE SEQUENCE [LARGE SCALE GENOMIC DNA]</scope>
    <source>
        <strain evidence="3">1A</strain>
    </source>
</reference>
<dbReference type="InterPro" id="IPR001216">
    <property type="entry name" value="P-phosphate_BS"/>
</dbReference>